<reference evidence="1 2" key="1">
    <citation type="submission" date="2020-08" db="EMBL/GenBank/DDBJ databases">
        <title>Genomic Encyclopedia of Type Strains, Phase IV (KMG-IV): sequencing the most valuable type-strain genomes for metagenomic binning, comparative biology and taxonomic classification.</title>
        <authorList>
            <person name="Goeker M."/>
        </authorList>
    </citation>
    <scope>NUCLEOTIDE SEQUENCE [LARGE SCALE GENOMIC DNA]</scope>
    <source>
        <strain evidence="1 2">DSM 100044</strain>
    </source>
</reference>
<gene>
    <name evidence="1" type="ORF">FHS94_000088</name>
</gene>
<sequence length="78" mass="8408">MMVIDPNRAAALVATIHSPWRATVAECLNRWATLDADARLNSYLVVDGDEPGVRRTLNGRHIAALAAQLPDVNRACAA</sequence>
<evidence type="ECO:0000313" key="2">
    <source>
        <dbReference type="Proteomes" id="UP000546200"/>
    </source>
</evidence>
<organism evidence="1 2">
    <name type="scientific">Sphingomonas aerophila</name>
    <dbReference type="NCBI Taxonomy" id="1344948"/>
    <lineage>
        <taxon>Bacteria</taxon>
        <taxon>Pseudomonadati</taxon>
        <taxon>Pseudomonadota</taxon>
        <taxon>Alphaproteobacteria</taxon>
        <taxon>Sphingomonadales</taxon>
        <taxon>Sphingomonadaceae</taxon>
        <taxon>Sphingomonas</taxon>
    </lineage>
</organism>
<dbReference type="EMBL" id="JACIJK010000001">
    <property type="protein sequence ID" value="MBB5713269.1"/>
    <property type="molecule type" value="Genomic_DNA"/>
</dbReference>
<accession>A0A7W9ESM8</accession>
<proteinExistence type="predicted"/>
<name>A0A7W9ESM8_9SPHN</name>
<comment type="caution">
    <text evidence="1">The sequence shown here is derived from an EMBL/GenBank/DDBJ whole genome shotgun (WGS) entry which is preliminary data.</text>
</comment>
<protein>
    <submittedName>
        <fullName evidence="1">Uncharacterized protein</fullName>
    </submittedName>
</protein>
<evidence type="ECO:0000313" key="1">
    <source>
        <dbReference type="EMBL" id="MBB5713269.1"/>
    </source>
</evidence>
<dbReference type="Proteomes" id="UP000546200">
    <property type="component" value="Unassembled WGS sequence"/>
</dbReference>
<keyword evidence="2" id="KW-1185">Reference proteome</keyword>
<dbReference type="RefSeq" id="WP_184053214.1">
    <property type="nucleotide sequence ID" value="NZ_JACIJK010000001.1"/>
</dbReference>
<dbReference type="AlphaFoldDB" id="A0A7W9ESM8"/>